<evidence type="ECO:0000313" key="2">
    <source>
        <dbReference type="Proteomes" id="UP001201812"/>
    </source>
</evidence>
<gene>
    <name evidence="1" type="ORF">DdX_17356</name>
</gene>
<evidence type="ECO:0000313" key="1">
    <source>
        <dbReference type="EMBL" id="KAI1699370.1"/>
    </source>
</evidence>
<name>A0AAD4MRJ2_9BILA</name>
<comment type="caution">
    <text evidence="1">The sequence shown here is derived from an EMBL/GenBank/DDBJ whole genome shotgun (WGS) entry which is preliminary data.</text>
</comment>
<dbReference type="Proteomes" id="UP001201812">
    <property type="component" value="Unassembled WGS sequence"/>
</dbReference>
<reference evidence="1" key="1">
    <citation type="submission" date="2022-01" db="EMBL/GenBank/DDBJ databases">
        <title>Genome Sequence Resource for Two Populations of Ditylenchus destructor, the Migratory Endoparasitic Phytonematode.</title>
        <authorList>
            <person name="Zhang H."/>
            <person name="Lin R."/>
            <person name="Xie B."/>
        </authorList>
    </citation>
    <scope>NUCLEOTIDE SEQUENCE</scope>
    <source>
        <strain evidence="1">BazhouSP</strain>
    </source>
</reference>
<dbReference type="AlphaFoldDB" id="A0AAD4MRJ2"/>
<sequence length="175" mass="19814">MLSRQKFDGQLKPIYHLGNLPSKLFPANVPVFDNRYQFFGLIKLSNDPAGAEVWKAIATLAVQILDDILNIGGNLEKYSKEIYGNVLELNRTDKNNETAFLDLYIKSLALAEEYIVGLPITLVPISFTMNQNASDKLLHERNNLSEKQAKNNFGQNMEISDINSKVDVPDFQPRR</sequence>
<protein>
    <submittedName>
        <fullName evidence="1">Uncharacterized protein</fullName>
    </submittedName>
</protein>
<keyword evidence="2" id="KW-1185">Reference proteome</keyword>
<dbReference type="EMBL" id="JAKKPZ010000181">
    <property type="protein sequence ID" value="KAI1699370.1"/>
    <property type="molecule type" value="Genomic_DNA"/>
</dbReference>
<proteinExistence type="predicted"/>
<accession>A0AAD4MRJ2</accession>
<organism evidence="1 2">
    <name type="scientific">Ditylenchus destructor</name>
    <dbReference type="NCBI Taxonomy" id="166010"/>
    <lineage>
        <taxon>Eukaryota</taxon>
        <taxon>Metazoa</taxon>
        <taxon>Ecdysozoa</taxon>
        <taxon>Nematoda</taxon>
        <taxon>Chromadorea</taxon>
        <taxon>Rhabditida</taxon>
        <taxon>Tylenchina</taxon>
        <taxon>Tylenchomorpha</taxon>
        <taxon>Sphaerularioidea</taxon>
        <taxon>Anguinidae</taxon>
        <taxon>Anguininae</taxon>
        <taxon>Ditylenchus</taxon>
    </lineage>
</organism>